<comment type="caution">
    <text evidence="2">The sequence shown here is derived from an EMBL/GenBank/DDBJ whole genome shotgun (WGS) entry which is preliminary data.</text>
</comment>
<dbReference type="AlphaFoldDB" id="A0AAE1AWL8"/>
<protein>
    <submittedName>
        <fullName evidence="2">Uncharacterized protein</fullName>
    </submittedName>
</protein>
<feature type="compositionally biased region" description="Basic and acidic residues" evidence="1">
    <location>
        <begin position="50"/>
        <end position="63"/>
    </location>
</feature>
<keyword evidence="3" id="KW-1185">Reference proteome</keyword>
<feature type="region of interest" description="Disordered" evidence="1">
    <location>
        <begin position="1"/>
        <end position="75"/>
    </location>
</feature>
<proteinExistence type="predicted"/>
<evidence type="ECO:0000313" key="2">
    <source>
        <dbReference type="EMBL" id="KAK3795368.1"/>
    </source>
</evidence>
<evidence type="ECO:0000313" key="3">
    <source>
        <dbReference type="Proteomes" id="UP001283361"/>
    </source>
</evidence>
<accession>A0AAE1AWL8</accession>
<reference evidence="2" key="1">
    <citation type="journal article" date="2023" name="G3 (Bethesda)">
        <title>A reference genome for the long-term kleptoplast-retaining sea slug Elysia crispata morphotype clarki.</title>
        <authorList>
            <person name="Eastman K.E."/>
            <person name="Pendleton A.L."/>
            <person name="Shaikh M.A."/>
            <person name="Suttiyut T."/>
            <person name="Ogas R."/>
            <person name="Tomko P."/>
            <person name="Gavelis G."/>
            <person name="Widhalm J.R."/>
            <person name="Wisecaver J.H."/>
        </authorList>
    </citation>
    <scope>NUCLEOTIDE SEQUENCE</scope>
    <source>
        <strain evidence="2">ECLA1</strain>
    </source>
</reference>
<gene>
    <name evidence="2" type="ORF">RRG08_000226</name>
</gene>
<feature type="region of interest" description="Disordered" evidence="1">
    <location>
        <begin position="115"/>
        <end position="157"/>
    </location>
</feature>
<dbReference type="Proteomes" id="UP001283361">
    <property type="component" value="Unassembled WGS sequence"/>
</dbReference>
<feature type="compositionally biased region" description="Gly residues" evidence="1">
    <location>
        <begin position="30"/>
        <end position="45"/>
    </location>
</feature>
<sequence length="157" mass="16371">MPEEAFLGDRGVPMCPPDTDLLENPPEGRVSGGDVKGAFARGGGNTPSDEIPREAGRSFDEQKSTPYPPSGMFPRGVETLARGFCQTGGGVSGGEWEVGFSPPQIGGILYLGNPPLGDGLQRPSPPWVLPGKGSPSSKAPREEGFKFPPRSLPVVGV</sequence>
<organism evidence="2 3">
    <name type="scientific">Elysia crispata</name>
    <name type="common">lettuce slug</name>
    <dbReference type="NCBI Taxonomy" id="231223"/>
    <lineage>
        <taxon>Eukaryota</taxon>
        <taxon>Metazoa</taxon>
        <taxon>Spiralia</taxon>
        <taxon>Lophotrochozoa</taxon>
        <taxon>Mollusca</taxon>
        <taxon>Gastropoda</taxon>
        <taxon>Heterobranchia</taxon>
        <taxon>Euthyneura</taxon>
        <taxon>Panpulmonata</taxon>
        <taxon>Sacoglossa</taxon>
        <taxon>Placobranchoidea</taxon>
        <taxon>Plakobranchidae</taxon>
        <taxon>Elysia</taxon>
    </lineage>
</organism>
<name>A0AAE1AWL8_9GAST</name>
<dbReference type="EMBL" id="JAWDGP010001067">
    <property type="protein sequence ID" value="KAK3795368.1"/>
    <property type="molecule type" value="Genomic_DNA"/>
</dbReference>
<evidence type="ECO:0000256" key="1">
    <source>
        <dbReference type="SAM" id="MobiDB-lite"/>
    </source>
</evidence>